<evidence type="ECO:0000313" key="9">
    <source>
        <dbReference type="Proteomes" id="UP000607653"/>
    </source>
</evidence>
<comment type="caution">
    <text evidence="8">The sequence shown here is derived from an EMBL/GenBank/DDBJ whole genome shotgun (WGS) entry which is preliminary data.</text>
</comment>
<keyword evidence="2" id="KW-0805">Transcription regulation</keyword>
<feature type="domain" description="HTH myb-type" evidence="7">
    <location>
        <begin position="91"/>
        <end position="140"/>
    </location>
</feature>
<keyword evidence="4" id="KW-0804">Transcription</keyword>
<evidence type="ECO:0000259" key="7">
    <source>
        <dbReference type="PROSITE" id="PS51294"/>
    </source>
</evidence>
<dbReference type="InterPro" id="IPR001005">
    <property type="entry name" value="SANT/Myb"/>
</dbReference>
<dbReference type="Pfam" id="PF00249">
    <property type="entry name" value="Myb_DNA-binding"/>
    <property type="match status" value="1"/>
</dbReference>
<dbReference type="PANTHER" id="PTHR44191">
    <property type="entry name" value="TRANSCRIPTION FACTOR KUA1"/>
    <property type="match status" value="1"/>
</dbReference>
<protein>
    <recommendedName>
        <fullName evidence="10">Transcription factor MYB1R1-like</fullName>
    </recommendedName>
</protein>
<dbReference type="GO" id="GO:0003677">
    <property type="term" value="F:DNA binding"/>
    <property type="evidence" value="ECO:0007669"/>
    <property type="project" value="UniProtKB-KW"/>
</dbReference>
<evidence type="ECO:0000259" key="6">
    <source>
        <dbReference type="PROSITE" id="PS50090"/>
    </source>
</evidence>
<dbReference type="InterPro" id="IPR017930">
    <property type="entry name" value="Myb_dom"/>
</dbReference>
<evidence type="ECO:0000256" key="3">
    <source>
        <dbReference type="ARBA" id="ARBA00023125"/>
    </source>
</evidence>
<accession>A0A822Y1B6</accession>
<gene>
    <name evidence="8" type="ORF">HUJ06_026329</name>
</gene>
<dbReference type="SUPFAM" id="SSF46689">
    <property type="entry name" value="Homeodomain-like"/>
    <property type="match status" value="1"/>
</dbReference>
<dbReference type="PROSITE" id="PS51257">
    <property type="entry name" value="PROKAR_LIPOPROTEIN"/>
    <property type="match status" value="1"/>
</dbReference>
<name>A0A822Y1B6_NELNU</name>
<evidence type="ECO:0008006" key="10">
    <source>
        <dbReference type="Google" id="ProtNLM"/>
    </source>
</evidence>
<dbReference type="Proteomes" id="UP000607653">
    <property type="component" value="Unassembled WGS sequence"/>
</dbReference>
<dbReference type="NCBIfam" id="TIGR01557">
    <property type="entry name" value="myb_SHAQKYF"/>
    <property type="match status" value="1"/>
</dbReference>
<evidence type="ECO:0000256" key="4">
    <source>
        <dbReference type="ARBA" id="ARBA00023163"/>
    </source>
</evidence>
<dbReference type="Gene3D" id="1.10.10.60">
    <property type="entry name" value="Homeodomain-like"/>
    <property type="match status" value="1"/>
</dbReference>
<dbReference type="PROSITE" id="PS51294">
    <property type="entry name" value="HTH_MYB"/>
    <property type="match status" value="1"/>
</dbReference>
<evidence type="ECO:0000256" key="5">
    <source>
        <dbReference type="ARBA" id="ARBA00023242"/>
    </source>
</evidence>
<reference evidence="8 9" key="1">
    <citation type="journal article" date="2020" name="Mol. Biol. Evol.">
        <title>Distinct Expression and Methylation Patterns for Genes with Different Fates following a Single Whole-Genome Duplication in Flowering Plants.</title>
        <authorList>
            <person name="Shi T."/>
            <person name="Rahmani R.S."/>
            <person name="Gugger P.F."/>
            <person name="Wang M."/>
            <person name="Li H."/>
            <person name="Zhang Y."/>
            <person name="Li Z."/>
            <person name="Wang Q."/>
            <person name="Van de Peer Y."/>
            <person name="Marchal K."/>
            <person name="Chen J."/>
        </authorList>
    </citation>
    <scope>NUCLEOTIDE SEQUENCE [LARGE SCALE GENOMIC DNA]</scope>
    <source>
        <tissue evidence="8">Leaf</tissue>
    </source>
</reference>
<dbReference type="InterPro" id="IPR009057">
    <property type="entry name" value="Homeodomain-like_sf"/>
</dbReference>
<evidence type="ECO:0000256" key="1">
    <source>
        <dbReference type="ARBA" id="ARBA00004123"/>
    </source>
</evidence>
<dbReference type="PROSITE" id="PS50090">
    <property type="entry name" value="MYB_LIKE"/>
    <property type="match status" value="1"/>
</dbReference>
<keyword evidence="9" id="KW-1185">Reference proteome</keyword>
<proteinExistence type="predicted"/>
<comment type="subcellular location">
    <subcellularLocation>
        <location evidence="1">Nucleus</location>
    </subcellularLocation>
</comment>
<evidence type="ECO:0000313" key="8">
    <source>
        <dbReference type="EMBL" id="DAD24865.1"/>
    </source>
</evidence>
<dbReference type="InterPro" id="IPR006447">
    <property type="entry name" value="Myb_dom_plants"/>
</dbReference>
<keyword evidence="5" id="KW-0539">Nucleus</keyword>
<dbReference type="InterPro" id="IPR052245">
    <property type="entry name" value="Plant_Stress_Dev_TF"/>
</dbReference>
<dbReference type="CDD" id="cd00167">
    <property type="entry name" value="SANT"/>
    <property type="match status" value="1"/>
</dbReference>
<feature type="domain" description="Myb-like" evidence="6">
    <location>
        <begin position="91"/>
        <end position="136"/>
    </location>
</feature>
<dbReference type="AlphaFoldDB" id="A0A822Y1B6"/>
<evidence type="ECO:0000256" key="2">
    <source>
        <dbReference type="ARBA" id="ARBA00023015"/>
    </source>
</evidence>
<keyword evidence="3" id="KW-0238">DNA-binding</keyword>
<dbReference type="GO" id="GO:0006355">
    <property type="term" value="P:regulation of DNA-templated transcription"/>
    <property type="evidence" value="ECO:0007669"/>
    <property type="project" value="UniProtKB-ARBA"/>
</dbReference>
<dbReference type="PANTHER" id="PTHR44191:SF62">
    <property type="entry name" value="OS04G0341900 PROTEIN"/>
    <property type="match status" value="1"/>
</dbReference>
<dbReference type="GO" id="GO:0005634">
    <property type="term" value="C:nucleus"/>
    <property type="evidence" value="ECO:0007669"/>
    <property type="project" value="UniProtKB-SubCell"/>
</dbReference>
<sequence length="171" mass="20193">MFEQERSNPMGYGSYGCYLGGILFLDFERGESWSMGFWFPLTKNLIFFFIFMWEPRKVYFPRYHLPHLLGGTPFFFHKYVLKFSFLPSGIPWTKEEHKTFLAGLESLGKGDWRGISRNFVLSRTPTQVASHGQKNFLRQFTSNRKKRRSNLFDVTIQRPIISSSLHYNVLL</sequence>
<dbReference type="EMBL" id="DUZY01000001">
    <property type="protein sequence ID" value="DAD24865.1"/>
    <property type="molecule type" value="Genomic_DNA"/>
</dbReference>
<dbReference type="SMART" id="SM00717">
    <property type="entry name" value="SANT"/>
    <property type="match status" value="1"/>
</dbReference>
<organism evidence="8 9">
    <name type="scientific">Nelumbo nucifera</name>
    <name type="common">Sacred lotus</name>
    <dbReference type="NCBI Taxonomy" id="4432"/>
    <lineage>
        <taxon>Eukaryota</taxon>
        <taxon>Viridiplantae</taxon>
        <taxon>Streptophyta</taxon>
        <taxon>Embryophyta</taxon>
        <taxon>Tracheophyta</taxon>
        <taxon>Spermatophyta</taxon>
        <taxon>Magnoliopsida</taxon>
        <taxon>Proteales</taxon>
        <taxon>Nelumbonaceae</taxon>
        <taxon>Nelumbo</taxon>
    </lineage>
</organism>
<dbReference type="FunFam" id="1.10.10.60:FF:000009">
    <property type="entry name" value="transcription factor MYB1R1"/>
    <property type="match status" value="1"/>
</dbReference>